<keyword evidence="1" id="KW-0677">Repeat</keyword>
<dbReference type="PROSITE" id="PS50222">
    <property type="entry name" value="EF_HAND_2"/>
    <property type="match status" value="2"/>
</dbReference>
<dbReference type="Gene3D" id="1.10.238.10">
    <property type="entry name" value="EF-hand"/>
    <property type="match status" value="2"/>
</dbReference>
<dbReference type="PANTHER" id="PTHR23048">
    <property type="entry name" value="MYOSIN LIGHT CHAIN 1, 3"/>
    <property type="match status" value="1"/>
</dbReference>
<name>A0ABY6K0H0_9ARAC</name>
<dbReference type="EMBL" id="CP092864">
    <property type="protein sequence ID" value="UYV62299.1"/>
    <property type="molecule type" value="Genomic_DNA"/>
</dbReference>
<gene>
    <name evidence="4" type="ORF">LAZ67_2000062</name>
</gene>
<dbReference type="Pfam" id="PF13499">
    <property type="entry name" value="EF-hand_7"/>
    <property type="match status" value="2"/>
</dbReference>
<keyword evidence="5" id="KW-1185">Reference proteome</keyword>
<dbReference type="InterPro" id="IPR002048">
    <property type="entry name" value="EF_hand_dom"/>
</dbReference>
<dbReference type="InterPro" id="IPR018247">
    <property type="entry name" value="EF_Hand_1_Ca_BS"/>
</dbReference>
<evidence type="ECO:0000259" key="3">
    <source>
        <dbReference type="PROSITE" id="PS50222"/>
    </source>
</evidence>
<dbReference type="InterPro" id="IPR050230">
    <property type="entry name" value="CALM/Myosin/TropC-like"/>
</dbReference>
<reference evidence="4 5" key="1">
    <citation type="submission" date="2022-01" db="EMBL/GenBank/DDBJ databases">
        <title>A chromosomal length assembly of Cordylochernes scorpioides.</title>
        <authorList>
            <person name="Zeh D."/>
            <person name="Zeh J."/>
        </authorList>
    </citation>
    <scope>NUCLEOTIDE SEQUENCE [LARGE SCALE GENOMIC DNA]</scope>
    <source>
        <strain evidence="4">IN4F17</strain>
        <tissue evidence="4">Whole Body</tissue>
    </source>
</reference>
<accession>A0ABY6K0H0</accession>
<proteinExistence type="predicted"/>
<feature type="domain" description="EF-hand" evidence="3">
    <location>
        <begin position="85"/>
        <end position="120"/>
    </location>
</feature>
<dbReference type="SMART" id="SM00054">
    <property type="entry name" value="EFh"/>
    <property type="match status" value="4"/>
</dbReference>
<dbReference type="InterPro" id="IPR011992">
    <property type="entry name" value="EF-hand-dom_pair"/>
</dbReference>
<evidence type="ECO:0000313" key="5">
    <source>
        <dbReference type="Proteomes" id="UP001235939"/>
    </source>
</evidence>
<evidence type="ECO:0000313" key="4">
    <source>
        <dbReference type="EMBL" id="UYV62299.1"/>
    </source>
</evidence>
<keyword evidence="2" id="KW-0106">Calcium</keyword>
<dbReference type="Proteomes" id="UP001235939">
    <property type="component" value="Chromosome 02"/>
</dbReference>
<dbReference type="SUPFAM" id="SSF47473">
    <property type="entry name" value="EF-hand"/>
    <property type="match status" value="1"/>
</dbReference>
<feature type="domain" description="EF-hand" evidence="3">
    <location>
        <begin position="12"/>
        <end position="47"/>
    </location>
</feature>
<evidence type="ECO:0000256" key="1">
    <source>
        <dbReference type="ARBA" id="ARBA00022737"/>
    </source>
</evidence>
<sequence>MAAIDEAKVQGRGAAEMKMAFHLLDKNKDGCVNASELKLMLENLGIALNDLIIQGLISQASRRDDGLVNEEEFLSWMSRHTVHDDVMEDLLAAFRVFDKDNNGYITRDELKVAMEMIGEPMSDAQLDDLLKETDVDHDGRINYEGNLHIYLLHM</sequence>
<protein>
    <recommendedName>
        <fullName evidence="3">EF-hand domain-containing protein</fullName>
    </recommendedName>
</protein>
<dbReference type="PROSITE" id="PS00018">
    <property type="entry name" value="EF_HAND_1"/>
    <property type="match status" value="2"/>
</dbReference>
<dbReference type="PANTHER" id="PTHR23048:SF0">
    <property type="entry name" value="CALMODULIN LIKE 3"/>
    <property type="match status" value="1"/>
</dbReference>
<dbReference type="CDD" id="cd00051">
    <property type="entry name" value="EFh"/>
    <property type="match status" value="2"/>
</dbReference>
<organism evidence="4 5">
    <name type="scientific">Cordylochernes scorpioides</name>
    <dbReference type="NCBI Taxonomy" id="51811"/>
    <lineage>
        <taxon>Eukaryota</taxon>
        <taxon>Metazoa</taxon>
        <taxon>Ecdysozoa</taxon>
        <taxon>Arthropoda</taxon>
        <taxon>Chelicerata</taxon>
        <taxon>Arachnida</taxon>
        <taxon>Pseudoscorpiones</taxon>
        <taxon>Cheliferoidea</taxon>
        <taxon>Chernetidae</taxon>
        <taxon>Cordylochernes</taxon>
    </lineage>
</organism>
<evidence type="ECO:0000256" key="2">
    <source>
        <dbReference type="ARBA" id="ARBA00022837"/>
    </source>
</evidence>